<dbReference type="RefSeq" id="XP_016601686.1">
    <property type="nucleotide sequence ID" value="XM_016746081.1"/>
</dbReference>
<accession>A0A0A2JYY2</accession>
<sequence length="77" mass="8592">MVWLAYWTQTLSSYFHLTSSSTFPKGVINSRVFGATFSPEKPILSVIESASLTNLPHLSAISMSLTLCTRMFAQRSF</sequence>
<dbReference type="VEuPathDB" id="FungiDB:PEXP_037410"/>
<dbReference type="HOGENOM" id="CLU_2638822_0_0_1"/>
<keyword evidence="2" id="KW-1185">Reference proteome</keyword>
<dbReference type="AlphaFoldDB" id="A0A0A2JYY2"/>
<gene>
    <name evidence="1" type="ORF">PEX2_088110</name>
</gene>
<reference evidence="1 2" key="1">
    <citation type="journal article" date="2015" name="Mol. Plant Microbe Interact.">
        <title>Genome, transcriptome, and functional analyses of Penicillium expansum provide new insights into secondary metabolism and pathogenicity.</title>
        <authorList>
            <person name="Ballester A.R."/>
            <person name="Marcet-Houben M."/>
            <person name="Levin E."/>
            <person name="Sela N."/>
            <person name="Selma-Lazaro C."/>
            <person name="Carmona L."/>
            <person name="Wisniewski M."/>
            <person name="Droby S."/>
            <person name="Gonzalez-Candelas L."/>
            <person name="Gabaldon T."/>
        </authorList>
    </citation>
    <scope>NUCLEOTIDE SEQUENCE [LARGE SCALE GENOMIC DNA]</scope>
    <source>
        <strain evidence="1 2">MD-8</strain>
    </source>
</reference>
<protein>
    <submittedName>
        <fullName evidence="1">Uncharacterized protein</fullName>
    </submittedName>
</protein>
<comment type="caution">
    <text evidence="1">The sequence shown here is derived from an EMBL/GenBank/DDBJ whole genome shotgun (WGS) entry which is preliminary data.</text>
</comment>
<evidence type="ECO:0000313" key="2">
    <source>
        <dbReference type="Proteomes" id="UP000030143"/>
    </source>
</evidence>
<dbReference type="Proteomes" id="UP000030143">
    <property type="component" value="Unassembled WGS sequence"/>
</dbReference>
<name>A0A0A2JYY2_PENEN</name>
<evidence type="ECO:0000313" key="1">
    <source>
        <dbReference type="EMBL" id="KGO60629.1"/>
    </source>
</evidence>
<dbReference type="EMBL" id="JQFZ01000070">
    <property type="protein sequence ID" value="KGO60629.1"/>
    <property type="molecule type" value="Genomic_DNA"/>
</dbReference>
<proteinExistence type="predicted"/>
<dbReference type="GeneID" id="27681501"/>
<organism evidence="1 2">
    <name type="scientific">Penicillium expansum</name>
    <name type="common">Blue mold rot fungus</name>
    <dbReference type="NCBI Taxonomy" id="27334"/>
    <lineage>
        <taxon>Eukaryota</taxon>
        <taxon>Fungi</taxon>
        <taxon>Dikarya</taxon>
        <taxon>Ascomycota</taxon>
        <taxon>Pezizomycotina</taxon>
        <taxon>Eurotiomycetes</taxon>
        <taxon>Eurotiomycetidae</taxon>
        <taxon>Eurotiales</taxon>
        <taxon>Aspergillaceae</taxon>
        <taxon>Penicillium</taxon>
    </lineage>
</organism>